<evidence type="ECO:0000256" key="1">
    <source>
        <dbReference type="ARBA" id="ARBA00001576"/>
    </source>
</evidence>
<dbReference type="PANTHER" id="PTHR11051:SF8">
    <property type="entry name" value="PROTEIN-GLUCOSYLGALACTOSYLHYDROXYLYSINE GLUCOSIDASE"/>
    <property type="match status" value="1"/>
</dbReference>
<dbReference type="FunFam" id="1.50.10.10:FF:000032">
    <property type="entry name" value="Vacuolar acid trehalase"/>
    <property type="match status" value="1"/>
</dbReference>
<dbReference type="InterPro" id="IPR008928">
    <property type="entry name" value="6-hairpin_glycosidase_sf"/>
</dbReference>
<proteinExistence type="inferred from homology"/>
<evidence type="ECO:0000256" key="8">
    <source>
        <dbReference type="ARBA" id="ARBA00030473"/>
    </source>
</evidence>
<dbReference type="SUPFAM" id="SSF74650">
    <property type="entry name" value="Galactose mutarotase-like"/>
    <property type="match status" value="1"/>
</dbReference>
<keyword evidence="7 12" id="KW-0326">Glycosidase</keyword>
<dbReference type="FunFam" id="2.70.98.40:FF:000004">
    <property type="entry name" value="Alpha,alpha-trehalose glucohydrolase TreA/Ath1"/>
    <property type="match status" value="1"/>
</dbReference>
<dbReference type="Gene3D" id="2.70.98.40">
    <property type="entry name" value="Glycoside hydrolase, family 65, N-terminal domain"/>
    <property type="match status" value="1"/>
</dbReference>
<comment type="catalytic activity">
    <reaction evidence="1">
        <text>alpha,alpha-trehalose + H2O = alpha-D-glucose + beta-D-glucose</text>
        <dbReference type="Rhea" id="RHEA:32675"/>
        <dbReference type="ChEBI" id="CHEBI:15377"/>
        <dbReference type="ChEBI" id="CHEBI:15903"/>
        <dbReference type="ChEBI" id="CHEBI:16551"/>
        <dbReference type="ChEBI" id="CHEBI:17925"/>
        <dbReference type="EC" id="3.2.1.28"/>
    </reaction>
</comment>
<dbReference type="GO" id="GO:0005993">
    <property type="term" value="P:trehalose catabolic process"/>
    <property type="evidence" value="ECO:0007669"/>
    <property type="project" value="TreeGrafter"/>
</dbReference>
<dbReference type="PANTHER" id="PTHR11051">
    <property type="entry name" value="GLYCOSYL HYDROLASE-RELATED"/>
    <property type="match status" value="1"/>
</dbReference>
<keyword evidence="13" id="KW-1185">Reference proteome</keyword>
<evidence type="ECO:0000256" key="7">
    <source>
        <dbReference type="ARBA" id="ARBA00023295"/>
    </source>
</evidence>
<dbReference type="Pfam" id="PF03632">
    <property type="entry name" value="Glyco_hydro_65m"/>
    <property type="match status" value="1"/>
</dbReference>
<dbReference type="GO" id="GO:0009277">
    <property type="term" value="C:fungal-type cell wall"/>
    <property type="evidence" value="ECO:0007669"/>
    <property type="project" value="TreeGrafter"/>
</dbReference>
<comment type="similarity">
    <text evidence="2">Belongs to the glycosyl hydrolase 65 family.</text>
</comment>
<feature type="domain" description="Glycoside hydrolase family 65 central catalytic" evidence="10">
    <location>
        <begin position="436"/>
        <end position="626"/>
    </location>
</feature>
<reference evidence="12" key="2">
    <citation type="journal article" date="2023" name="IMA Fungus">
        <title>Comparative genomic study of the Penicillium genus elucidates a diverse pangenome and 15 lateral gene transfer events.</title>
        <authorList>
            <person name="Petersen C."/>
            <person name="Sorensen T."/>
            <person name="Nielsen M.R."/>
            <person name="Sondergaard T.E."/>
            <person name="Sorensen J.L."/>
            <person name="Fitzpatrick D.A."/>
            <person name="Frisvad J.C."/>
            <person name="Nielsen K.L."/>
        </authorList>
    </citation>
    <scope>NUCLEOTIDE SEQUENCE</scope>
    <source>
        <strain evidence="12">IBT 30761</strain>
    </source>
</reference>
<keyword evidence="5" id="KW-0378">Hydrolase</keyword>
<dbReference type="RefSeq" id="XP_056478691.1">
    <property type="nucleotide sequence ID" value="XM_056613650.1"/>
</dbReference>
<accession>A0A9W9G1X9</accession>
<evidence type="ECO:0000313" key="13">
    <source>
        <dbReference type="Proteomes" id="UP001149074"/>
    </source>
</evidence>
<evidence type="ECO:0000313" key="12">
    <source>
        <dbReference type="EMBL" id="KAJ5110621.1"/>
    </source>
</evidence>
<keyword evidence="4" id="KW-0732">Signal</keyword>
<evidence type="ECO:0000256" key="6">
    <source>
        <dbReference type="ARBA" id="ARBA00023180"/>
    </source>
</evidence>
<name>A0A9W9G1X9_9EURO</name>
<reference evidence="12" key="1">
    <citation type="submission" date="2022-11" db="EMBL/GenBank/DDBJ databases">
        <authorList>
            <person name="Petersen C."/>
        </authorList>
    </citation>
    <scope>NUCLEOTIDE SEQUENCE</scope>
    <source>
        <strain evidence="12">IBT 30761</strain>
    </source>
</reference>
<dbReference type="InterPro" id="IPR012341">
    <property type="entry name" value="6hp_glycosidase-like_sf"/>
</dbReference>
<evidence type="ECO:0000256" key="2">
    <source>
        <dbReference type="ARBA" id="ARBA00006768"/>
    </source>
</evidence>
<evidence type="ECO:0000256" key="4">
    <source>
        <dbReference type="ARBA" id="ARBA00022729"/>
    </source>
</evidence>
<evidence type="ECO:0000259" key="11">
    <source>
        <dbReference type="Pfam" id="PF03636"/>
    </source>
</evidence>
<comment type="caution">
    <text evidence="12">The sequence shown here is derived from an EMBL/GenBank/DDBJ whole genome shotgun (WGS) entry which is preliminary data.</text>
</comment>
<dbReference type="InterPro" id="IPR005196">
    <property type="entry name" value="Glyco_hydro_65_N"/>
</dbReference>
<dbReference type="SUPFAM" id="SSF48208">
    <property type="entry name" value="Six-hairpin glycosidases"/>
    <property type="match status" value="1"/>
</dbReference>
<dbReference type="GO" id="GO:0030246">
    <property type="term" value="F:carbohydrate binding"/>
    <property type="evidence" value="ECO:0007669"/>
    <property type="project" value="InterPro"/>
</dbReference>
<dbReference type="OrthoDB" id="200349at2759"/>
<gene>
    <name evidence="12" type="ORF">N7532_001156</name>
</gene>
<dbReference type="EC" id="3.2.1.28" evidence="3"/>
<keyword evidence="6" id="KW-0325">Glycoprotein</keyword>
<dbReference type="Proteomes" id="UP001149074">
    <property type="component" value="Unassembled WGS sequence"/>
</dbReference>
<organism evidence="12 13">
    <name type="scientific">Penicillium argentinense</name>
    <dbReference type="NCBI Taxonomy" id="1131581"/>
    <lineage>
        <taxon>Eukaryota</taxon>
        <taxon>Fungi</taxon>
        <taxon>Dikarya</taxon>
        <taxon>Ascomycota</taxon>
        <taxon>Pezizomycotina</taxon>
        <taxon>Eurotiomycetes</taxon>
        <taxon>Eurotiomycetidae</taxon>
        <taxon>Eurotiales</taxon>
        <taxon>Aspergillaceae</taxon>
        <taxon>Penicillium</taxon>
    </lineage>
</organism>
<dbReference type="GeneID" id="81352629"/>
<evidence type="ECO:0000256" key="9">
    <source>
        <dbReference type="ARBA" id="ARBA00031637"/>
    </source>
</evidence>
<evidence type="ECO:0000256" key="3">
    <source>
        <dbReference type="ARBA" id="ARBA00012757"/>
    </source>
</evidence>
<dbReference type="AlphaFoldDB" id="A0A9W9G1X9"/>
<dbReference type="InterPro" id="IPR011013">
    <property type="entry name" value="Gal_mutarotase_sf_dom"/>
</dbReference>
<dbReference type="InterPro" id="IPR037018">
    <property type="entry name" value="GH65_N"/>
</dbReference>
<evidence type="ECO:0000259" key="10">
    <source>
        <dbReference type="Pfam" id="PF03632"/>
    </source>
</evidence>
<dbReference type="EMBL" id="JAPQKI010000002">
    <property type="protein sequence ID" value="KAJ5110621.1"/>
    <property type="molecule type" value="Genomic_DNA"/>
</dbReference>
<dbReference type="GO" id="GO:0004555">
    <property type="term" value="F:alpha,alpha-trehalase activity"/>
    <property type="evidence" value="ECO:0007669"/>
    <property type="project" value="UniProtKB-EC"/>
</dbReference>
<protein>
    <recommendedName>
        <fullName evidence="3">alpha,alpha-trehalase</fullName>
        <ecNumber evidence="3">3.2.1.28</ecNumber>
    </recommendedName>
    <alternativeName>
        <fullName evidence="8">Alpha,alpha-trehalase</fullName>
    </alternativeName>
    <alternativeName>
        <fullName evidence="9">Alpha,alpha-trehalose glucohydrolase</fullName>
    </alternativeName>
</protein>
<evidence type="ECO:0000256" key="5">
    <source>
        <dbReference type="ARBA" id="ARBA00022801"/>
    </source>
</evidence>
<dbReference type="Gene3D" id="1.50.10.10">
    <property type="match status" value="1"/>
</dbReference>
<dbReference type="InterPro" id="IPR005195">
    <property type="entry name" value="Glyco_hydro_65_M"/>
</dbReference>
<feature type="domain" description="Glycoside hydrolase family 65 N-terminal" evidence="11">
    <location>
        <begin position="80"/>
        <end position="345"/>
    </location>
</feature>
<dbReference type="Pfam" id="PF03636">
    <property type="entry name" value="Glyco_hydro_65N"/>
    <property type="match status" value="1"/>
</dbReference>
<sequence>MKFKRLLIAFQSLAWATVPLILNFGSLVVGASPKSRIATCLKRNTGSGSAGNFSRNVYQTDFDGVTWDEDNWLLTTTNLEQGQFQTRGSVANGYLGINVASVGPFFEMDSEDDGGGGGINGWPLYSRRQSFATISGFFDSQANTNSSNFGWLSQYGSDSVISGVPHWSGLILDLGEDTFLDASVDNSSISDFRTTYDFKAGVLLWSYKWTPSDKGSYQITYRLFVNKLYVNQAVVDMEVVASEDAEGSIVNVLDGASAVRSDFVKADQDDGAIFSAVRPNGISNVTAYIYANITGSPGVDLSSRKLVTDKLYVSDKDSSIAQSVDVKFKAGKAVRVTKFVGAASTDAFKNPQEVAKNASAAAMKNGYAKSLRSHVTEWASVMPEDSVDHYTFPGNGSLPADSIIIDSAVIAVANTYYLLQNTVGKNAIKAASNDKLNRDSISVGGLTSDSYGGQVFWDADVWMQPGLTTSHPEAAQRITNYRLDRYGQAQENIKTAYAGSQNQTIFSPSSAVYPWTSGRFGNCTATGPCWDYQYHLNGDIGISMVNEWVTSGDTQFFKENHFPIFDSVATLYSDLLVRNGSYWTLANMTDPDEYANHIDAGGFTMPLIAETLRDANAFRQQFGLEENSTWDQMANEVLVLRENGVTLEFTSMNGSAAVKQADVVLNTFPLDYSANYSAQDSLNDLDYYANKQSPDGPAMTWAIFSAVANEMSPSGCSGYTYALYSFLPYTRAPFYQLSEQLVDDATINGGTHPAFPFLTGHGGANQVAIFGYLGLRLTPEDYLRVDPNLPPQIPYLKYRTFYWRGWPISAWSNYTHTTISRAINTPPLDVADQRFANKSIEIHTGPDHDIQVHLLPLKGSVVLTNRQIGTQNTVAGNLVQCSPAQSENPYEPGQFPISVVDGASSTKWQPTWANNISAVTVSLGKEAGSMVSGFYFDWAQAPPVNATVVFHNKTLGSADLTMSSQDSDYQVVSTLNNIKLSDPYDVNSTNLDAIAIPTGNTTNVTLPSAVPAAQYATLLILGNQGLDPVDVEAKNGTGATVAEWAILGQTQSSSNSSSSETTQRMKVRAAAALADSGSFMQRRQQFFPRN</sequence>